<keyword evidence="14" id="KW-0472">Membrane</keyword>
<keyword evidence="1 12" id="KW-0597">Phosphoprotein</keyword>
<dbReference type="HAMAP" id="MF_04057">
    <property type="entry name" value="ADV_PKG1"/>
    <property type="match status" value="1"/>
</dbReference>
<evidence type="ECO:0000256" key="10">
    <source>
        <dbReference type="ARBA" id="ARBA00023163"/>
    </source>
</evidence>
<comment type="subcellular location">
    <subcellularLocation>
        <location evidence="12">Virion</location>
    </subcellularLocation>
    <subcellularLocation>
        <location evidence="12">Host nucleus</location>
        <location evidence="12">Host nucleoplasm</location>
    </subcellularLocation>
    <subcellularLocation>
        <location evidence="12">Host nucleus</location>
        <location evidence="12">Host nucleolus</location>
    </subcellularLocation>
    <text evidence="12">Located at a unique vertex of the capsid. Present in about 6-8 copies per virion.</text>
</comment>
<dbReference type="GO" id="GO:0005524">
    <property type="term" value="F:ATP binding"/>
    <property type="evidence" value="ECO:0007669"/>
    <property type="project" value="UniProtKB-UniRule"/>
</dbReference>
<dbReference type="GO" id="GO:0044095">
    <property type="term" value="C:host cell nucleoplasm"/>
    <property type="evidence" value="ECO:0007669"/>
    <property type="project" value="UniProtKB-SubCell"/>
</dbReference>
<keyword evidence="9 12" id="KW-0010">Activator</keyword>
<keyword evidence="10 12" id="KW-0804">Transcription</keyword>
<feature type="compositionally biased region" description="Basic residues" evidence="13">
    <location>
        <begin position="1"/>
        <end position="13"/>
    </location>
</feature>
<evidence type="ECO:0000256" key="11">
    <source>
        <dbReference type="ARBA" id="ARBA00023219"/>
    </source>
</evidence>
<comment type="function">
    <text evidence="12">Component of the packaging machinery which encapsidates the viral DNA into preformed capsids and transcriptional activator of the viral major late promoter (MLP). Binds, along with packaging proteins 2 and 3, to the specific packaging sequence on the left end of viral genomic DNA and displays ATPase activity thereby providing the power stroke of the packaging machinery. The activity of packaging protein IVa2 is stimulated by protein 33K which acts as a terminase. May be the protein that pumps DNA into the capsid powered by ATP hydrolysis. Specifically binds to the 5'-CG-3' nucleotides of the repeats making up the packaging sequence. Component of the DEF-A and DEF-B transcription factors that bind downstream elements of the major late promoter (MLP), and stimulate transcription from the MLP after initiation of viral DNA replication. DEF-A is a heterodimer packaging proteins 1 and 2 and DEF-B is a homodimer of packaging protein 1.</text>
</comment>
<evidence type="ECO:0000256" key="13">
    <source>
        <dbReference type="SAM" id="MobiDB-lite"/>
    </source>
</evidence>
<keyword evidence="5 12" id="KW-0067">ATP-binding</keyword>
<comment type="subunit">
    <text evidence="12">Homodimer. Part of a genome packaging complex composed of packaging proteins 1, 2 and 3; this complex specifically binds to the packaging sequence on the left end of viral genomic DNA and performs packaging of the viral genome. Interacts with protein 33K.</text>
</comment>
<evidence type="ECO:0000256" key="5">
    <source>
        <dbReference type="ARBA" id="ARBA00022840"/>
    </source>
</evidence>
<evidence type="ECO:0000256" key="7">
    <source>
        <dbReference type="ARBA" id="ARBA00023015"/>
    </source>
</evidence>
<evidence type="ECO:0000256" key="14">
    <source>
        <dbReference type="SAM" id="Phobius"/>
    </source>
</evidence>
<accession>A0A220A482</accession>
<keyword evidence="8 12" id="KW-0238">DNA-binding</keyword>
<organism evidence="15 16">
    <name type="scientific">red squirrel adenovirus 1</name>
    <dbReference type="NCBI Taxonomy" id="2773314"/>
    <lineage>
        <taxon>Viruses</taxon>
        <taxon>Varidnaviria</taxon>
        <taxon>Bamfordvirae</taxon>
        <taxon>Preplasmiviricota</taxon>
        <taxon>Polisuviricotina</taxon>
        <taxon>Pharingeaviricetes</taxon>
        <taxon>Rowavirales</taxon>
        <taxon>Adenoviridae</taxon>
        <taxon>Mastadenovirus</taxon>
        <taxon>Mastadenovirus sciuri</taxon>
        <taxon>Squirrel mastadenovirus A</taxon>
    </lineage>
</organism>
<keyword evidence="14" id="KW-0812">Transmembrane</keyword>
<evidence type="ECO:0000256" key="12">
    <source>
        <dbReference type="HAMAP-Rule" id="MF_04057"/>
    </source>
</evidence>
<comment type="induction">
    <text evidence="12">Expressed in the intermediate phase of the viral replicative cycle.</text>
</comment>
<comment type="similarity">
    <text evidence="12">Belongs to the adenoviridae packaging protein 1 family.</text>
</comment>
<sequence>METRGRKRLKKNGGRLTMEGHDSGVHRSTPFDAVQQSQSKPKKSRIMLDGTTMEHVNEIWDKLVILQDTLAKLPMHEGLKPLQNYSSLDELKSLGGDNLLTELAEANKEMRHNLNCVLPYVHTDGTCKSLNFDIQPLIAVIYGPTGCGKSQLLRNLISSRLINPPPETVFFIAPQVDMIPPQEMIAWQTQICEGNFGHGKGGIIIPKSGILMPEFVKMSYDELVAPQNYDVTHPENIFAKAASKGPIAIIMDECMEELGGHKGIAKFFHAFPSKLHDRFPKCTGYSVLVVLHNMNPRKDLGGNISNLKIQSKMHLISPKMHPSQLSRFINIYTKGLPLAISLLLKDIFNFHSQHSKFDWIIYNTCPPHESLQWMYLHPTEGLMPMYLDVQCFLYAILEKLNKVIMNRQRWSKYYHNNKRLLKYLFCLLHHLIVTTSPTIGIIRIMI</sequence>
<proteinExistence type="evidence at transcript level"/>
<dbReference type="EMBL" id="KY427939">
    <property type="protein sequence ID" value="ARE31904.1"/>
    <property type="molecule type" value="Genomic_DNA"/>
</dbReference>
<evidence type="ECO:0000256" key="4">
    <source>
        <dbReference type="ARBA" id="ARBA00022741"/>
    </source>
</evidence>
<keyword evidence="3 12" id="KW-1188">Viral release from host cell</keyword>
<keyword evidence="16" id="KW-1185">Reference proteome</keyword>
<name>A0A220A482_9ADEN</name>
<dbReference type="GO" id="GO:0098035">
    <property type="term" value="P:viral DNA genome packaging via site-specific sequence recognition"/>
    <property type="evidence" value="ECO:0007669"/>
    <property type="project" value="UniProtKB-UniRule"/>
</dbReference>
<evidence type="ECO:0000256" key="6">
    <source>
        <dbReference type="ARBA" id="ARBA00022844"/>
    </source>
</evidence>
<dbReference type="GO" id="GO:0019076">
    <property type="term" value="P:viral release from host cell"/>
    <property type="evidence" value="ECO:0007669"/>
    <property type="project" value="UniProtKB-UniRule"/>
</dbReference>
<gene>
    <name evidence="12" type="primary">IVa2</name>
</gene>
<evidence type="ECO:0000256" key="2">
    <source>
        <dbReference type="ARBA" id="ARBA00022562"/>
    </source>
</evidence>
<protein>
    <recommendedName>
        <fullName evidence="12">Packaging protein 1</fullName>
    </recommendedName>
    <alternativeName>
        <fullName evidence="12">Packaging protein IVa2</fullName>
    </alternativeName>
</protein>
<dbReference type="GO" id="GO:0006355">
    <property type="term" value="P:regulation of DNA-templated transcription"/>
    <property type="evidence" value="ECO:0007669"/>
    <property type="project" value="UniProtKB-UniRule"/>
</dbReference>
<dbReference type="Pfam" id="PF02456">
    <property type="entry name" value="Adeno_IVa2"/>
    <property type="match status" value="1"/>
</dbReference>
<dbReference type="GO" id="GO:0044423">
    <property type="term" value="C:virion component"/>
    <property type="evidence" value="ECO:0007669"/>
    <property type="project" value="UniProtKB-UniRule"/>
</dbReference>
<evidence type="ECO:0000256" key="3">
    <source>
        <dbReference type="ARBA" id="ARBA00022612"/>
    </source>
</evidence>
<evidence type="ECO:0000256" key="8">
    <source>
        <dbReference type="ARBA" id="ARBA00023125"/>
    </source>
</evidence>
<feature type="binding site" evidence="12">
    <location>
        <begin position="143"/>
        <end position="150"/>
    </location>
    <ligand>
        <name>ATP</name>
        <dbReference type="ChEBI" id="CHEBI:30616"/>
    </ligand>
</feature>
<keyword evidence="7 12" id="KW-0805">Transcription regulation</keyword>
<evidence type="ECO:0000256" key="1">
    <source>
        <dbReference type="ARBA" id="ARBA00022553"/>
    </source>
</evidence>
<dbReference type="GO" id="GO:0044196">
    <property type="term" value="C:host cell nucleolus"/>
    <property type="evidence" value="ECO:0007669"/>
    <property type="project" value="UniProtKB-SubCell"/>
</dbReference>
<keyword evidence="11 12" id="KW-0231">Viral genome packaging</keyword>
<dbReference type="GO" id="GO:0003677">
    <property type="term" value="F:DNA binding"/>
    <property type="evidence" value="ECO:0007669"/>
    <property type="project" value="UniProtKB-UniRule"/>
</dbReference>
<keyword evidence="4 12" id="KW-0547">Nucleotide-binding</keyword>
<dbReference type="GO" id="GO:0039708">
    <property type="term" value="P:nuclear capsid assembly"/>
    <property type="evidence" value="ECO:0007669"/>
    <property type="project" value="UniProtKB-UniRule"/>
</dbReference>
<keyword evidence="6 12" id="KW-0946">Virion</keyword>
<evidence type="ECO:0000256" key="9">
    <source>
        <dbReference type="ARBA" id="ARBA00023159"/>
    </source>
</evidence>
<keyword evidence="2 12" id="KW-1048">Host nucleus</keyword>
<dbReference type="InterPro" id="IPR027417">
    <property type="entry name" value="P-loop_NTPase"/>
</dbReference>
<dbReference type="SUPFAM" id="SSF52540">
    <property type="entry name" value="P-loop containing nucleoside triphosphate hydrolases"/>
    <property type="match status" value="1"/>
</dbReference>
<feature type="region of interest" description="Disordered" evidence="13">
    <location>
        <begin position="1"/>
        <end position="44"/>
    </location>
</feature>
<dbReference type="InterPro" id="IPR003389">
    <property type="entry name" value="Adeno_IVa2"/>
</dbReference>
<feature type="transmembrane region" description="Helical" evidence="14">
    <location>
        <begin position="420"/>
        <end position="445"/>
    </location>
</feature>
<evidence type="ECO:0000313" key="15">
    <source>
        <dbReference type="EMBL" id="ARE31904.1"/>
    </source>
</evidence>
<dbReference type="Proteomes" id="UP000201505">
    <property type="component" value="Segment"/>
</dbReference>
<feature type="region of interest" description="DNA-binding" evidence="12">
    <location>
        <begin position="412"/>
        <end position="446"/>
    </location>
</feature>
<evidence type="ECO:0000313" key="16">
    <source>
        <dbReference type="Proteomes" id="UP000201505"/>
    </source>
</evidence>
<dbReference type="GO" id="GO:0019083">
    <property type="term" value="P:viral transcription"/>
    <property type="evidence" value="ECO:0007669"/>
    <property type="project" value="UniProtKB-UniRule"/>
</dbReference>
<keyword evidence="14" id="KW-1133">Transmembrane helix</keyword>
<dbReference type="GO" id="GO:0006351">
    <property type="term" value="P:DNA-templated transcription"/>
    <property type="evidence" value="ECO:0007669"/>
    <property type="project" value="UniProtKB-UniRule"/>
</dbReference>
<reference evidence="15 16" key="1">
    <citation type="journal article" date="2017" name="Arch. Virol.">
        <title>A red squirrel associated adenovirus identified by a combined microarray and deep sequencing approach.</title>
        <authorList>
            <person name="Abendroth B."/>
            <person name="Hoper D."/>
            <person name="Ulrich R.G."/>
            <person name="Larres G."/>
            <person name="Beer M."/>
        </authorList>
    </citation>
    <scope>NUCLEOTIDE SEQUENCE [LARGE SCALE GENOMIC DNA]</scope>
    <source>
        <strain evidence="15 16">DE/2013/Sciurus vulgaris/2013Pa405-00252</strain>
    </source>
</reference>